<organism evidence="6 7">
    <name type="scientific">Leclercia adecarboxylata</name>
    <dbReference type="NCBI Taxonomy" id="83655"/>
    <lineage>
        <taxon>Bacteria</taxon>
        <taxon>Pseudomonadati</taxon>
        <taxon>Pseudomonadota</taxon>
        <taxon>Gammaproteobacteria</taxon>
        <taxon>Enterobacterales</taxon>
        <taxon>Enterobacteriaceae</taxon>
        <taxon>Leclercia</taxon>
    </lineage>
</organism>
<evidence type="ECO:0000256" key="2">
    <source>
        <dbReference type="ARBA" id="ARBA00023015"/>
    </source>
</evidence>
<dbReference type="Gene3D" id="1.10.10.10">
    <property type="entry name" value="Winged helix-like DNA-binding domain superfamily/Winged helix DNA-binding domain"/>
    <property type="match status" value="1"/>
</dbReference>
<dbReference type="GO" id="GO:0003677">
    <property type="term" value="F:DNA binding"/>
    <property type="evidence" value="ECO:0007669"/>
    <property type="project" value="UniProtKB-KW"/>
</dbReference>
<gene>
    <name evidence="6" type="ORF">CRX53_08420</name>
</gene>
<keyword evidence="3" id="KW-0238">DNA-binding</keyword>
<dbReference type="AlphaFoldDB" id="A0A855EJ43"/>
<dbReference type="InterPro" id="IPR005119">
    <property type="entry name" value="LysR_subst-bd"/>
</dbReference>
<dbReference type="InterPro" id="IPR036388">
    <property type="entry name" value="WH-like_DNA-bd_sf"/>
</dbReference>
<dbReference type="NCBIfam" id="NF007307">
    <property type="entry name" value="PRK09791.1"/>
    <property type="match status" value="1"/>
</dbReference>
<dbReference type="GO" id="GO:0003700">
    <property type="term" value="F:DNA-binding transcription factor activity"/>
    <property type="evidence" value="ECO:0007669"/>
    <property type="project" value="InterPro"/>
</dbReference>
<dbReference type="PANTHER" id="PTHR30419:SF30">
    <property type="entry name" value="LYSR FAMILY TRANSCRIPTIONAL REGULATOR"/>
    <property type="match status" value="1"/>
</dbReference>
<dbReference type="Pfam" id="PF03466">
    <property type="entry name" value="LysR_substrate"/>
    <property type="match status" value="1"/>
</dbReference>
<dbReference type="SUPFAM" id="SSF46785">
    <property type="entry name" value="Winged helix' DNA-binding domain"/>
    <property type="match status" value="1"/>
</dbReference>
<dbReference type="InterPro" id="IPR047993">
    <property type="entry name" value="TdcA/AbgR_PBP2"/>
</dbReference>
<protein>
    <submittedName>
        <fullName evidence="6">LysR family transcriptional regulator</fullName>
    </submittedName>
</protein>
<evidence type="ECO:0000256" key="3">
    <source>
        <dbReference type="ARBA" id="ARBA00023125"/>
    </source>
</evidence>
<dbReference type="Proteomes" id="UP000222768">
    <property type="component" value="Unassembled WGS sequence"/>
</dbReference>
<accession>A0A855EJ43</accession>
<comment type="caution">
    <text evidence="6">The sequence shown here is derived from an EMBL/GenBank/DDBJ whole genome shotgun (WGS) entry which is preliminary data.</text>
</comment>
<name>A0A855EJ43_9ENTR</name>
<evidence type="ECO:0000259" key="5">
    <source>
        <dbReference type="PROSITE" id="PS50931"/>
    </source>
</evidence>
<dbReference type="InterPro" id="IPR000847">
    <property type="entry name" value="LysR_HTH_N"/>
</dbReference>
<dbReference type="PANTHER" id="PTHR30419">
    <property type="entry name" value="HTH-TYPE TRANSCRIPTIONAL REGULATOR YBHD"/>
    <property type="match status" value="1"/>
</dbReference>
<dbReference type="GO" id="GO:0005829">
    <property type="term" value="C:cytosol"/>
    <property type="evidence" value="ECO:0007669"/>
    <property type="project" value="TreeGrafter"/>
</dbReference>
<dbReference type="SUPFAM" id="SSF53850">
    <property type="entry name" value="Periplasmic binding protein-like II"/>
    <property type="match status" value="1"/>
</dbReference>
<dbReference type="Gene3D" id="3.40.190.290">
    <property type="match status" value="1"/>
</dbReference>
<evidence type="ECO:0000256" key="1">
    <source>
        <dbReference type="ARBA" id="ARBA00009437"/>
    </source>
</evidence>
<dbReference type="Pfam" id="PF00126">
    <property type="entry name" value="HTH_1"/>
    <property type="match status" value="1"/>
</dbReference>
<feature type="domain" description="HTH lysR-type" evidence="5">
    <location>
        <begin position="5"/>
        <end position="62"/>
    </location>
</feature>
<comment type="similarity">
    <text evidence="1">Belongs to the LysR transcriptional regulatory family.</text>
</comment>
<keyword evidence="4" id="KW-0804">Transcription</keyword>
<dbReference type="InterPro" id="IPR036390">
    <property type="entry name" value="WH_DNA-bd_sf"/>
</dbReference>
<keyword evidence="2" id="KW-0805">Transcription regulation</keyword>
<dbReference type="FunFam" id="1.10.10.10:FF:000001">
    <property type="entry name" value="LysR family transcriptional regulator"/>
    <property type="match status" value="1"/>
</dbReference>
<dbReference type="PRINTS" id="PR00039">
    <property type="entry name" value="HTHLYSR"/>
</dbReference>
<evidence type="ECO:0000313" key="6">
    <source>
        <dbReference type="EMBL" id="PHH03993.1"/>
    </source>
</evidence>
<dbReference type="PROSITE" id="PS50931">
    <property type="entry name" value="HTH_LYSR"/>
    <property type="match status" value="1"/>
</dbReference>
<sequence length="302" mass="34504">MTFQVKIHQLRAFVEVAQQGSIRGAGRVLNLSQPALTKSIKELEEGIAAQLFIRRSKGVTLTECGESFYQHARLILEELRSAQDDIRQRQGQLAGQINIGMGASIARLLMPAVISRFHQQHPQVKVRIMEGQLVSMINELRQGELDFTINTYYQGPYDHEFTFEKLFEKPFAIFCRAGHPAIEADSINELLKYSWTMPTPRGSYYKQLEEMFSHRDQIPRIGVVCETFSSCISLVAQSDFLSILPQELGCDPLLANRLVMLAVKEPLPKATYYLIQRKDSRQTPLTTSLITQFRRHARQVIY</sequence>
<dbReference type="EMBL" id="PDLK01000002">
    <property type="protein sequence ID" value="PHH03993.1"/>
    <property type="molecule type" value="Genomic_DNA"/>
</dbReference>
<proteinExistence type="inferred from homology"/>
<dbReference type="CDD" id="cd08418">
    <property type="entry name" value="PBP2_TdcA"/>
    <property type="match status" value="1"/>
</dbReference>
<evidence type="ECO:0000313" key="7">
    <source>
        <dbReference type="Proteomes" id="UP000222768"/>
    </source>
</evidence>
<evidence type="ECO:0000256" key="4">
    <source>
        <dbReference type="ARBA" id="ARBA00023163"/>
    </source>
</evidence>
<reference evidence="7" key="1">
    <citation type="submission" date="2017-09" db="EMBL/GenBank/DDBJ databases">
        <title>FDA dAtabase for Regulatory Grade micrObial Sequences (FDA-ARGOS): Supporting development and validation of Infectious Disease Dx tests.</title>
        <authorList>
            <person name="Minogue T."/>
            <person name="Wolcott M."/>
            <person name="Wasieloski L."/>
            <person name="Aguilar W."/>
            <person name="Moore D."/>
            <person name="Tallon L."/>
            <person name="Sadzewicz L."/>
            <person name="Ott S."/>
            <person name="Zhao X."/>
            <person name="Nagaraj S."/>
            <person name="Vavikolanu K."/>
            <person name="Aluvathingal J."/>
            <person name="Nadendla S."/>
            <person name="Sichtig H."/>
        </authorList>
    </citation>
    <scope>NUCLEOTIDE SEQUENCE [LARGE SCALE GENOMIC DNA]</scope>
    <source>
        <strain evidence="7">FDAARGOS_404</strain>
    </source>
</reference>
<dbReference type="RefSeq" id="WP_032617884.1">
    <property type="nucleotide sequence ID" value="NZ_CP083630.1"/>
</dbReference>
<dbReference type="InterPro" id="IPR050950">
    <property type="entry name" value="HTH-type_LysR_regulators"/>
</dbReference>